<dbReference type="SUPFAM" id="SSF48498">
    <property type="entry name" value="Tetracyclin repressor-like, C-terminal domain"/>
    <property type="match status" value="1"/>
</dbReference>
<organism evidence="6 7">
    <name type="scientific">Pseudosulfitobacter pseudonitzschiae</name>
    <dbReference type="NCBI Taxonomy" id="1402135"/>
    <lineage>
        <taxon>Bacteria</taxon>
        <taxon>Pseudomonadati</taxon>
        <taxon>Pseudomonadota</taxon>
        <taxon>Alphaproteobacteria</taxon>
        <taxon>Rhodobacterales</taxon>
        <taxon>Roseobacteraceae</taxon>
        <taxon>Pseudosulfitobacter</taxon>
    </lineage>
</organism>
<dbReference type="GO" id="GO:0003677">
    <property type="term" value="F:DNA binding"/>
    <property type="evidence" value="ECO:0007669"/>
    <property type="project" value="UniProtKB-UniRule"/>
</dbReference>
<dbReference type="EMBL" id="JAMD01000001">
    <property type="protein sequence ID" value="KEJ97476.1"/>
    <property type="molecule type" value="Genomic_DNA"/>
</dbReference>
<dbReference type="Pfam" id="PF16925">
    <property type="entry name" value="TetR_C_13"/>
    <property type="match status" value="1"/>
</dbReference>
<proteinExistence type="predicted"/>
<sequence>MPRQTKQNPERGDARTRLLEAARDVIRSQGFAATTIDDLCKTAGVTKGAFFHHFENKETLGVAAAAYWAETTSAFFAEALYHDHDDPLDRLLRYVAFRKEIIDGDLAAFTCLVGTMTQEVYLSHPAIRDACAASIFGHTATLEPDIEAALKSHEIAADWTPASLAAHTQAVLQGAFILAKATGDRTSAHDSVDHLLRYLQLLFGRTLGRNGPRAWGGHSHG</sequence>
<keyword evidence="3" id="KW-0804">Transcription</keyword>
<dbReference type="Proteomes" id="UP000027746">
    <property type="component" value="Unassembled WGS sequence"/>
</dbReference>
<evidence type="ECO:0000313" key="6">
    <source>
        <dbReference type="EMBL" id="KEJ97476.1"/>
    </source>
</evidence>
<dbReference type="OrthoDB" id="9811084at2"/>
<dbReference type="PANTHER" id="PTHR47506">
    <property type="entry name" value="TRANSCRIPTIONAL REGULATORY PROTEIN"/>
    <property type="match status" value="1"/>
</dbReference>
<dbReference type="InterPro" id="IPR036271">
    <property type="entry name" value="Tet_transcr_reg_TetR-rel_C_sf"/>
</dbReference>
<dbReference type="SUPFAM" id="SSF46689">
    <property type="entry name" value="Homeodomain-like"/>
    <property type="match status" value="1"/>
</dbReference>
<keyword evidence="1" id="KW-0805">Transcription regulation</keyword>
<name>A0A073J6Z0_9RHOB</name>
<dbReference type="Gene3D" id="1.10.357.10">
    <property type="entry name" value="Tetracycline Repressor, domain 2"/>
    <property type="match status" value="1"/>
</dbReference>
<gene>
    <name evidence="6" type="ORF">SUH3_00410</name>
</gene>
<dbReference type="InterPro" id="IPR023772">
    <property type="entry name" value="DNA-bd_HTH_TetR-type_CS"/>
</dbReference>
<evidence type="ECO:0000256" key="3">
    <source>
        <dbReference type="ARBA" id="ARBA00023163"/>
    </source>
</evidence>
<accession>A0A073J6Z0</accession>
<evidence type="ECO:0000256" key="4">
    <source>
        <dbReference type="PROSITE-ProRule" id="PRU00335"/>
    </source>
</evidence>
<dbReference type="PROSITE" id="PS01081">
    <property type="entry name" value="HTH_TETR_1"/>
    <property type="match status" value="1"/>
</dbReference>
<keyword evidence="7" id="KW-1185">Reference proteome</keyword>
<feature type="DNA-binding region" description="H-T-H motif" evidence="4">
    <location>
        <begin position="35"/>
        <end position="54"/>
    </location>
</feature>
<dbReference type="AlphaFoldDB" id="A0A073J6Z0"/>
<evidence type="ECO:0000256" key="1">
    <source>
        <dbReference type="ARBA" id="ARBA00023015"/>
    </source>
</evidence>
<protein>
    <submittedName>
        <fullName evidence="6">TetR family transcriptional regulator</fullName>
    </submittedName>
</protein>
<dbReference type="InterPro" id="IPR011075">
    <property type="entry name" value="TetR_C"/>
</dbReference>
<dbReference type="GeneID" id="68870008"/>
<comment type="caution">
    <text evidence="6">The sequence shown here is derived from an EMBL/GenBank/DDBJ whole genome shotgun (WGS) entry which is preliminary data.</text>
</comment>
<dbReference type="RefSeq" id="WP_051693759.1">
    <property type="nucleotide sequence ID" value="NZ_CP054599.1"/>
</dbReference>
<evidence type="ECO:0000259" key="5">
    <source>
        <dbReference type="PROSITE" id="PS50977"/>
    </source>
</evidence>
<keyword evidence="2 4" id="KW-0238">DNA-binding</keyword>
<evidence type="ECO:0000313" key="7">
    <source>
        <dbReference type="Proteomes" id="UP000027746"/>
    </source>
</evidence>
<dbReference type="PROSITE" id="PS50977">
    <property type="entry name" value="HTH_TETR_2"/>
    <property type="match status" value="1"/>
</dbReference>
<dbReference type="PANTHER" id="PTHR47506:SF3">
    <property type="entry name" value="HTH-TYPE TRANSCRIPTIONAL REGULATOR LMRA"/>
    <property type="match status" value="1"/>
</dbReference>
<dbReference type="PRINTS" id="PR00455">
    <property type="entry name" value="HTHTETR"/>
</dbReference>
<dbReference type="InterPro" id="IPR001647">
    <property type="entry name" value="HTH_TetR"/>
</dbReference>
<dbReference type="InterPro" id="IPR009057">
    <property type="entry name" value="Homeodomain-like_sf"/>
</dbReference>
<dbReference type="Pfam" id="PF00440">
    <property type="entry name" value="TetR_N"/>
    <property type="match status" value="1"/>
</dbReference>
<reference evidence="6 7" key="1">
    <citation type="submission" date="2014-01" db="EMBL/GenBank/DDBJ databases">
        <title>Sulfitobacter sp. H3 (MCCC 1A00686) Genome Sequencing.</title>
        <authorList>
            <person name="Lai Q."/>
            <person name="Hong Z."/>
        </authorList>
    </citation>
    <scope>NUCLEOTIDE SEQUENCE [LARGE SCALE GENOMIC DNA]</scope>
    <source>
        <strain evidence="6 7">H3</strain>
    </source>
</reference>
<evidence type="ECO:0000256" key="2">
    <source>
        <dbReference type="ARBA" id="ARBA00023125"/>
    </source>
</evidence>
<feature type="domain" description="HTH tetR-type" evidence="5">
    <location>
        <begin position="12"/>
        <end position="72"/>
    </location>
</feature>